<dbReference type="EMBL" id="BAAADO010000001">
    <property type="protein sequence ID" value="GAA0481634.1"/>
    <property type="molecule type" value="Genomic_DNA"/>
</dbReference>
<organism evidence="2 3">
    <name type="scientific">Salinibacillus aidingensis</name>
    <dbReference type="NCBI Taxonomy" id="237684"/>
    <lineage>
        <taxon>Bacteria</taxon>
        <taxon>Bacillati</taxon>
        <taxon>Bacillota</taxon>
        <taxon>Bacilli</taxon>
        <taxon>Bacillales</taxon>
        <taxon>Bacillaceae</taxon>
        <taxon>Salinibacillus</taxon>
    </lineage>
</organism>
<evidence type="ECO:0000259" key="1">
    <source>
        <dbReference type="Pfam" id="PF00248"/>
    </source>
</evidence>
<dbReference type="InterPro" id="IPR020471">
    <property type="entry name" value="AKR"/>
</dbReference>
<dbReference type="InterPro" id="IPR053135">
    <property type="entry name" value="AKR2_Oxidoreductase"/>
</dbReference>
<dbReference type="Pfam" id="PF00248">
    <property type="entry name" value="Aldo_ket_red"/>
    <property type="match status" value="1"/>
</dbReference>
<dbReference type="PANTHER" id="PTHR43312">
    <property type="entry name" value="D-THREO-ALDOSE 1-DEHYDROGENASE"/>
    <property type="match status" value="1"/>
</dbReference>
<dbReference type="PANTHER" id="PTHR43312:SF1">
    <property type="entry name" value="NADP-DEPENDENT OXIDOREDUCTASE DOMAIN-CONTAINING PROTEIN"/>
    <property type="match status" value="1"/>
</dbReference>
<protein>
    <submittedName>
        <fullName evidence="2">Aldo/keto reductase</fullName>
    </submittedName>
</protein>
<keyword evidence="3" id="KW-1185">Reference proteome</keyword>
<reference evidence="2 3" key="1">
    <citation type="journal article" date="2019" name="Int. J. Syst. Evol. Microbiol.">
        <title>The Global Catalogue of Microorganisms (GCM) 10K type strain sequencing project: providing services to taxonomists for standard genome sequencing and annotation.</title>
        <authorList>
            <consortium name="The Broad Institute Genomics Platform"/>
            <consortium name="The Broad Institute Genome Sequencing Center for Infectious Disease"/>
            <person name="Wu L."/>
            <person name="Ma J."/>
        </authorList>
    </citation>
    <scope>NUCLEOTIDE SEQUENCE [LARGE SCALE GENOMIC DNA]</scope>
    <source>
        <strain evidence="2 3">JCM 12389</strain>
    </source>
</reference>
<sequence>MEKRQIGTSDLYVSEISLGCMSLGTDEKKASEIIDRALDSGINYLDTADLYDFGANESIVGAAVKGKRDEVIIGTKVGNHFEPGKEGWYWDPSKGYIKEEVKESLRRLQTDYIDLYQLHGGTIEDPIDETIEAFEELKQEGLIRYYGISSIRPNVIREYIKKSNIVSVMMQYSLLDRRPEEEMLDLLHQNQVSVIARGPMAKGMLTKKGIEQVEKKAQNGYLDYSYAELKYILPKFLELANDEITPNALALSYILHHPALATATFGASSVDQLNANLTYTELTNWNNDMYKQLQELTRPVQYDKHR</sequence>
<dbReference type="SUPFAM" id="SSF51430">
    <property type="entry name" value="NAD(P)-linked oxidoreductase"/>
    <property type="match status" value="1"/>
</dbReference>
<accession>A0ABN1AQ66</accession>
<evidence type="ECO:0000313" key="2">
    <source>
        <dbReference type="EMBL" id="GAA0481634.1"/>
    </source>
</evidence>
<feature type="domain" description="NADP-dependent oxidoreductase" evidence="1">
    <location>
        <begin position="15"/>
        <end position="296"/>
    </location>
</feature>
<comment type="caution">
    <text evidence="2">The sequence shown here is derived from an EMBL/GenBank/DDBJ whole genome shotgun (WGS) entry which is preliminary data.</text>
</comment>
<dbReference type="InterPro" id="IPR036812">
    <property type="entry name" value="NAD(P)_OxRdtase_dom_sf"/>
</dbReference>
<name>A0ABN1AQ66_9BACI</name>
<proteinExistence type="predicted"/>
<dbReference type="RefSeq" id="WP_343836742.1">
    <property type="nucleotide sequence ID" value="NZ_BAAADO010000001.1"/>
</dbReference>
<dbReference type="InterPro" id="IPR023210">
    <property type="entry name" value="NADP_OxRdtase_dom"/>
</dbReference>
<gene>
    <name evidence="2" type="ORF">GCM10008986_02920</name>
</gene>
<evidence type="ECO:0000313" key="3">
    <source>
        <dbReference type="Proteomes" id="UP001500880"/>
    </source>
</evidence>
<dbReference type="PRINTS" id="PR00069">
    <property type="entry name" value="ALDKETRDTASE"/>
</dbReference>
<dbReference type="Gene3D" id="3.20.20.100">
    <property type="entry name" value="NADP-dependent oxidoreductase domain"/>
    <property type="match status" value="1"/>
</dbReference>
<dbReference type="CDD" id="cd19086">
    <property type="entry name" value="AKR_AKR11C1"/>
    <property type="match status" value="1"/>
</dbReference>
<dbReference type="Proteomes" id="UP001500880">
    <property type="component" value="Unassembled WGS sequence"/>
</dbReference>